<dbReference type="GO" id="GO:0046872">
    <property type="term" value="F:metal ion binding"/>
    <property type="evidence" value="ECO:0007669"/>
    <property type="project" value="InterPro"/>
</dbReference>
<sequence length="394" mass="41298">MTRRGGRDMREGMRGTANGRATTALALALLAGLAAAPAEAEPRGPVRAAADIAPVHSLVAMVMRDAGAPALIVPPGASPHGYALRPSQARALQEAEIVFRIGPGLTPWLEEALEDLAGDAVSITLAEVPGISHLPIRDDAMFEAKAAPHVHGKDHAEEQGEDHGEGKDDHAGHGDHEDHDDHDGHEDHDGRGDHADHADAPDHDGHDAHGDRDDHAGHDHAPGANDPHMWLNPDNAVLWLDVIEAALSEADPDRADLYAANADAARARIAAATRAAEAGLAPVHGRPYAVFHDAYAHFEARFDMPALGALALSDGAKPGARHLAALRDKLVEAGARCVFSEPQFPPRMVSAITEGTGIRHADLDPLGAELAPGPALYPALIEAMAEAMAGCLKD</sequence>
<evidence type="ECO:0000256" key="3">
    <source>
        <dbReference type="ARBA" id="ARBA00022448"/>
    </source>
</evidence>
<dbReference type="InterPro" id="IPR006127">
    <property type="entry name" value="ZnuA-like"/>
</dbReference>
<dbReference type="GO" id="GO:0006829">
    <property type="term" value="P:zinc ion transport"/>
    <property type="evidence" value="ECO:0007669"/>
    <property type="project" value="UniProtKB-KW"/>
</dbReference>
<evidence type="ECO:0000256" key="4">
    <source>
        <dbReference type="ARBA" id="ARBA00022729"/>
    </source>
</evidence>
<keyword evidence="5" id="KW-0406">Ion transport</keyword>
<evidence type="ECO:0000256" key="7">
    <source>
        <dbReference type="SAM" id="SignalP"/>
    </source>
</evidence>
<feature type="region of interest" description="Disordered" evidence="6">
    <location>
        <begin position="147"/>
        <end position="228"/>
    </location>
</feature>
<feature type="chain" id="PRO_5011518751" description="High-affinity zinc uptake system protein ZnuA" evidence="7">
    <location>
        <begin position="41"/>
        <end position="394"/>
    </location>
</feature>
<dbReference type="STRING" id="356660.SAMN05444336_101565"/>
<evidence type="ECO:0000256" key="1">
    <source>
        <dbReference type="ARBA" id="ARBA00011028"/>
    </source>
</evidence>
<dbReference type="RefSeq" id="WP_245710347.1">
    <property type="nucleotide sequence ID" value="NZ_FNMZ01000001.1"/>
</dbReference>
<name>A0A1H2S719_9RHOB</name>
<evidence type="ECO:0000256" key="2">
    <source>
        <dbReference type="ARBA" id="ARBA00015915"/>
    </source>
</evidence>
<keyword evidence="9" id="KW-1185">Reference proteome</keyword>
<keyword evidence="5" id="KW-0864">Zinc transport</keyword>
<evidence type="ECO:0000256" key="6">
    <source>
        <dbReference type="SAM" id="MobiDB-lite"/>
    </source>
</evidence>
<feature type="signal peptide" evidence="7">
    <location>
        <begin position="1"/>
        <end position="40"/>
    </location>
</feature>
<keyword evidence="4 7" id="KW-0732">Signal</keyword>
<dbReference type="AlphaFoldDB" id="A0A1H2S719"/>
<keyword evidence="5" id="KW-0862">Zinc</keyword>
<evidence type="ECO:0000256" key="5">
    <source>
        <dbReference type="ARBA" id="ARBA00022906"/>
    </source>
</evidence>
<dbReference type="EMBL" id="FNMZ01000001">
    <property type="protein sequence ID" value="SDW27300.1"/>
    <property type="molecule type" value="Genomic_DNA"/>
</dbReference>
<evidence type="ECO:0000313" key="8">
    <source>
        <dbReference type="EMBL" id="SDW27300.1"/>
    </source>
</evidence>
<gene>
    <name evidence="8" type="ORF">SAMN05444336_101565</name>
</gene>
<evidence type="ECO:0000313" key="9">
    <source>
        <dbReference type="Proteomes" id="UP000199118"/>
    </source>
</evidence>
<dbReference type="SUPFAM" id="SSF53807">
    <property type="entry name" value="Helical backbone' metal receptor"/>
    <property type="match status" value="1"/>
</dbReference>
<dbReference type="PANTHER" id="PTHR42953:SF3">
    <property type="entry name" value="HIGH-AFFINITY ZINC UPTAKE SYSTEM PROTEIN ZNUA"/>
    <property type="match status" value="1"/>
</dbReference>
<dbReference type="Gene3D" id="3.40.50.1980">
    <property type="entry name" value="Nitrogenase molybdenum iron protein domain"/>
    <property type="match status" value="2"/>
</dbReference>
<proteinExistence type="inferred from homology"/>
<organism evidence="8 9">
    <name type="scientific">Albimonas donghaensis</name>
    <dbReference type="NCBI Taxonomy" id="356660"/>
    <lineage>
        <taxon>Bacteria</taxon>
        <taxon>Pseudomonadati</taxon>
        <taxon>Pseudomonadota</taxon>
        <taxon>Alphaproteobacteria</taxon>
        <taxon>Rhodobacterales</taxon>
        <taxon>Paracoccaceae</taxon>
        <taxon>Albimonas</taxon>
    </lineage>
</organism>
<protein>
    <recommendedName>
        <fullName evidence="2">High-affinity zinc uptake system protein ZnuA</fullName>
    </recommendedName>
</protein>
<keyword evidence="3" id="KW-0813">Transport</keyword>
<comment type="similarity">
    <text evidence="1">Belongs to the bacterial solute-binding protein 9 family.</text>
</comment>
<dbReference type="PANTHER" id="PTHR42953">
    <property type="entry name" value="HIGH-AFFINITY ZINC UPTAKE SYSTEM PROTEIN ZNUA-RELATED"/>
    <property type="match status" value="1"/>
</dbReference>
<dbReference type="Pfam" id="PF01297">
    <property type="entry name" value="ZnuA"/>
    <property type="match status" value="1"/>
</dbReference>
<reference evidence="8 9" key="1">
    <citation type="submission" date="2016-10" db="EMBL/GenBank/DDBJ databases">
        <authorList>
            <person name="de Groot N.N."/>
        </authorList>
    </citation>
    <scope>NUCLEOTIDE SEQUENCE [LARGE SCALE GENOMIC DNA]</scope>
    <source>
        <strain evidence="8 9">DSM 17890</strain>
    </source>
</reference>
<dbReference type="Proteomes" id="UP000199118">
    <property type="component" value="Unassembled WGS sequence"/>
</dbReference>
<dbReference type="InterPro" id="IPR050492">
    <property type="entry name" value="Bact_metal-bind_prot9"/>
</dbReference>
<feature type="compositionally biased region" description="Basic and acidic residues" evidence="6">
    <location>
        <begin position="151"/>
        <end position="221"/>
    </location>
</feature>
<accession>A0A1H2S719</accession>